<feature type="compositionally biased region" description="Polar residues" evidence="1">
    <location>
        <begin position="599"/>
        <end position="612"/>
    </location>
</feature>
<feature type="compositionally biased region" description="Basic and acidic residues" evidence="1">
    <location>
        <begin position="21"/>
        <end position="35"/>
    </location>
</feature>
<evidence type="ECO:0000256" key="1">
    <source>
        <dbReference type="SAM" id="MobiDB-lite"/>
    </source>
</evidence>
<feature type="domain" description="Schizont-infected cell agglutination extracellular beta" evidence="2">
    <location>
        <begin position="315"/>
        <end position="511"/>
    </location>
</feature>
<feature type="domain" description="Schizont-infected cell agglutination extracellular alpha" evidence="4">
    <location>
        <begin position="44"/>
        <end position="228"/>
    </location>
</feature>
<dbReference type="Pfam" id="PF12878">
    <property type="entry name" value="SICA_beta"/>
    <property type="match status" value="6"/>
</dbReference>
<evidence type="ECO:0000313" key="6">
    <source>
        <dbReference type="Proteomes" id="UP000182128"/>
    </source>
</evidence>
<dbReference type="InterPro" id="IPR024290">
    <property type="entry name" value="SICA_extracell_a"/>
</dbReference>
<feature type="region of interest" description="Disordered" evidence="1">
    <location>
        <begin position="1"/>
        <end position="35"/>
    </location>
</feature>
<evidence type="ECO:0000259" key="3">
    <source>
        <dbReference type="Pfam" id="PF12879"/>
    </source>
</evidence>
<reference evidence="6" key="1">
    <citation type="submission" date="2016-05" db="EMBL/GenBank/DDBJ databases">
        <authorList>
            <person name="Sharaf H."/>
        </authorList>
    </citation>
    <scope>NUCLEOTIDE SEQUENCE [LARGE SCALE GENOMIC DNA]</scope>
    <source>
        <strain evidence="6">H</strain>
    </source>
</reference>
<feature type="domain" description="Schizont-infected cell agglutination extracellular beta" evidence="2">
    <location>
        <begin position="1453"/>
        <end position="1643"/>
    </location>
</feature>
<dbReference type="InterPro" id="IPR024285">
    <property type="entry name" value="SICA_extracell_b"/>
</dbReference>
<dbReference type="OrthoDB" id="389533at2759"/>
<name>A0A5E7X208_PLAKH</name>
<feature type="domain" description="Schizont-infected cell agglutination extracellular beta" evidence="2">
    <location>
        <begin position="1216"/>
        <end position="1397"/>
    </location>
</feature>
<proteinExistence type="predicted"/>
<dbReference type="VEuPathDB" id="PlasmoDB:PKNH_0829900"/>
<dbReference type="EMBL" id="CWHQ02000005">
    <property type="protein sequence ID" value="SBO22198.1"/>
    <property type="molecule type" value="Genomic_DNA"/>
</dbReference>
<feature type="domain" description="Schizont-infected cell agglutination extracellular beta" evidence="2">
    <location>
        <begin position="768"/>
        <end position="948"/>
    </location>
</feature>
<feature type="region of interest" description="Disordered" evidence="1">
    <location>
        <begin position="599"/>
        <end position="624"/>
    </location>
</feature>
<dbReference type="Pfam" id="PF12879">
    <property type="entry name" value="SICA_C"/>
    <property type="match status" value="1"/>
</dbReference>
<feature type="compositionally biased region" description="Low complexity" evidence="1">
    <location>
        <begin position="1"/>
        <end position="18"/>
    </location>
</feature>
<protein>
    <submittedName>
        <fullName evidence="5">SICAvar, type I</fullName>
    </submittedName>
</protein>
<feature type="region of interest" description="Disordered" evidence="1">
    <location>
        <begin position="45"/>
        <end position="64"/>
    </location>
</feature>
<feature type="domain" description="Schizont-infected cell agglutination extracellular beta" evidence="2">
    <location>
        <begin position="1006"/>
        <end position="1175"/>
    </location>
</feature>
<evidence type="ECO:0000259" key="4">
    <source>
        <dbReference type="Pfam" id="PF12887"/>
    </source>
</evidence>
<sequence length="1839" mass="203408">MVAGATPSAAASNSCPSALGETEKQESEATRKQLKAEWDKKLEELRQQWEQQQNAATSSARGTVQPVQGVTIPVPVKTEVEEMLKDLGPYVKWGEASSSAAKACGELRAPGEEKGGGKQTGNMKNVCKVFVQTVNWMGNLKKDGTEKNGGTKEEDWKQYLRCAVGYEVLLRVLLPKYEVEKFMKVISDTMKAGGTQPTESGVTNICSWVKMKDAKDMQALIGDEVQGWLNEAKEDEKKGGIRGFKNVIAWSRYTNETEEQQARAKQKAKPSCQSDSIIDLMKGGRAHQLDVLVNPLTAAEDCIQQKKKDGTTEKSLCDRLKCIDDYLKSQNKTTPPGGSPGGPQTGTGQPSATKDFWEDNGAVKTLWTELSTAMTANLKNGSGTDCDRVKDTNNSGNDRTATHSEKTACKYLHAGFKQLYDPTTPSPSSSDDGILSKNNPSFRQTMGCFLLHSYAKYMQKNAICNIDKGIEEAFKLGKNLSTNGANCNTSSGKGQCVPCHWNDTSMDSCTVQTGTQEAGIPGDKVQSIFKNDQTNIPKMLTEINKMETLCSRLQCIASHLNPSSGQGHGGTSEEEFWKDYNGEVAELWQEFAQAMAQSGGHSNADQCNTVDNGTGGATGRTPTIPEKRACQNLTLGFEKLKQLSQSAASQRNNSKILDKDPSFVQTMGCLFLKEYAKHMKEKSTCVIDSGIEKAFEAWNEKKGTSCTNGSPCIDCKWNENLDNCKINTTNAASKETTQTPLTEKLTLVKGRIEGTASTIMNDINITKSLCQQLQCAAGKWFEKHSKDNSGTATPKKSWCDFWKEGVGDALQKMFKEIESEGQKNSTNTNDVVCKEFGDGNPLSVERKACNHITAGLDYIKKIPNGATANPSNGKDNPLLDRAVGCFALNMYADKIIEKSKDTCPIDDKKIEGMFKKWNDEKNNNSCKGSGNNNDCFECQRQPKFNGCQLSVDSSLVNTSTSPPNESCTDQKDKDKVQSEMSKLLNDNSTIHMEEKVSKITNITTSSLCTQLQCAAKKWGNPNSNISSNGEVSWNQFWTKTGEVANLWKDLSSAMTINENDAGDCRTVDSGRSATNPERKACQHLTTGFNKLKENLTNGTSTYPILSKDPSLRQTVGCFLLKEYAKEMKDTSTCVIDSGLKKAFNSWNKNINDKCTGGSPCIQCNWDDNTFQSCEINTTDASGITTKETADKKLDKVKPQITDTATNTLPKINEMKNLCEYIRCAGPKWFKNKNGTSGNSKQTWCDFWDKDGVKPELERMFKQIESDGKTKKNVVCQNFGDGNTDSVERKACNHITAGLDYIKLIPNGATSTQTVHQDDDNFFKQSMMCAALNLYATKIRDDLADKCPIDETRIEQMFNNWYAKNKKSSCPTSGVSVSGGNSNNCFKCERYEDFKNCNLLVDEDLIGTSTPSQPNANCNDNEENKKVQTQMNNLLQADPKMEPTLNEINEMKSSFCTQVQCAIKKKLKIKSGKPLSNGKPPSWNALSDDIENELKALLKNMTEGQSQSDLLTYCDKDAEWNQIGHKQSRTNKAACLLFAAGLKHIYGRPNGQKNGQFKGPSFGQTMGCLFLKEYAKQLKKMAEDKKKGHSWVHPHCSIEDGITYAFGKSEDIMRSVLDECSNGPNGTSCFVCTQNENDYKDCSIGNDEVKTKVEPLLKEKSDSMQETLENTVCPILLTDLLTPFLPLAPVSIGLSAMAYYLWKYFGPLGKGGSRFRRAPLRIPGPSVQEQVLDHVEEAGSHEYRLVKERKPRSAPTRTKRSGPVNRRTIIEIHFEVLDECQKGDTQLNQKDFMELLVQEFMGSELMEEEQVPKEEVLIEEVPMENVPMERVPSLCSGFMI</sequence>
<evidence type="ECO:0000259" key="2">
    <source>
        <dbReference type="Pfam" id="PF12878"/>
    </source>
</evidence>
<feature type="region of interest" description="Disordered" evidence="1">
    <location>
        <begin position="381"/>
        <end position="402"/>
    </location>
</feature>
<feature type="region of interest" description="Disordered" evidence="1">
    <location>
        <begin position="328"/>
        <end position="355"/>
    </location>
</feature>
<feature type="domain" description="Schizont-infected cell agglutination C-terminal" evidence="3">
    <location>
        <begin position="1702"/>
        <end position="1838"/>
    </location>
</feature>
<feature type="compositionally biased region" description="Polar residues" evidence="1">
    <location>
        <begin position="54"/>
        <end position="64"/>
    </location>
</feature>
<dbReference type="Pfam" id="PF12887">
    <property type="entry name" value="SICA_alpha"/>
    <property type="match status" value="1"/>
</dbReference>
<dbReference type="InterPro" id="IPR024288">
    <property type="entry name" value="SICA_C"/>
</dbReference>
<feature type="domain" description="Schizont-infected cell agglutination extracellular beta" evidence="2">
    <location>
        <begin position="548"/>
        <end position="726"/>
    </location>
</feature>
<organism evidence="5 6">
    <name type="scientific">Plasmodium knowlesi (strain H)</name>
    <dbReference type="NCBI Taxonomy" id="5851"/>
    <lineage>
        <taxon>Eukaryota</taxon>
        <taxon>Sar</taxon>
        <taxon>Alveolata</taxon>
        <taxon>Apicomplexa</taxon>
        <taxon>Aconoidasida</taxon>
        <taxon>Haemosporida</taxon>
        <taxon>Plasmodiidae</taxon>
        <taxon>Plasmodium</taxon>
        <taxon>Plasmodium (Plasmodium)</taxon>
    </lineage>
</organism>
<accession>A0A5E7X208</accession>
<dbReference type="Proteomes" id="UP000182128">
    <property type="component" value="Unassembled WGS sequence"/>
</dbReference>
<gene>
    <name evidence="5" type="ORF">PKNA1_C2_0829900</name>
</gene>
<evidence type="ECO:0000313" key="5">
    <source>
        <dbReference type="EMBL" id="SBO22198.1"/>
    </source>
</evidence>